<dbReference type="AlphaFoldDB" id="A0A4U6TU09"/>
<dbReference type="Proteomes" id="UP000298652">
    <property type="component" value="Chromosome 7"/>
</dbReference>
<keyword evidence="2" id="KW-1185">Reference proteome</keyword>
<reference evidence="1" key="1">
    <citation type="submission" date="2019-03" db="EMBL/GenBank/DDBJ databases">
        <title>WGS assembly of Setaria viridis.</title>
        <authorList>
            <person name="Huang P."/>
            <person name="Jenkins J."/>
            <person name="Grimwood J."/>
            <person name="Barry K."/>
            <person name="Healey A."/>
            <person name="Mamidi S."/>
            <person name="Sreedasyam A."/>
            <person name="Shu S."/>
            <person name="Feldman M."/>
            <person name="Wu J."/>
            <person name="Yu Y."/>
            <person name="Chen C."/>
            <person name="Johnson J."/>
            <person name="Rokhsar D."/>
            <person name="Baxter I."/>
            <person name="Schmutz J."/>
            <person name="Brutnell T."/>
            <person name="Kellogg E."/>
        </authorList>
    </citation>
    <scope>NUCLEOTIDE SEQUENCE [LARGE SCALE GENOMIC DNA]</scope>
</reference>
<evidence type="ECO:0000313" key="2">
    <source>
        <dbReference type="Proteomes" id="UP000298652"/>
    </source>
</evidence>
<evidence type="ECO:0000313" key="1">
    <source>
        <dbReference type="EMBL" id="TKW06211.1"/>
    </source>
</evidence>
<dbReference type="Gramene" id="TKW06211">
    <property type="protein sequence ID" value="TKW06211"/>
    <property type="gene ID" value="SEVIR_7G227950v2"/>
</dbReference>
<protein>
    <submittedName>
        <fullName evidence="1">Uncharacterized protein</fullName>
    </submittedName>
</protein>
<organism evidence="1 2">
    <name type="scientific">Setaria viridis</name>
    <name type="common">Green bristlegrass</name>
    <name type="synonym">Setaria italica subsp. viridis</name>
    <dbReference type="NCBI Taxonomy" id="4556"/>
    <lineage>
        <taxon>Eukaryota</taxon>
        <taxon>Viridiplantae</taxon>
        <taxon>Streptophyta</taxon>
        <taxon>Embryophyta</taxon>
        <taxon>Tracheophyta</taxon>
        <taxon>Spermatophyta</taxon>
        <taxon>Magnoliopsida</taxon>
        <taxon>Liliopsida</taxon>
        <taxon>Poales</taxon>
        <taxon>Poaceae</taxon>
        <taxon>PACMAD clade</taxon>
        <taxon>Panicoideae</taxon>
        <taxon>Panicodae</taxon>
        <taxon>Paniceae</taxon>
        <taxon>Cenchrinae</taxon>
        <taxon>Setaria</taxon>
    </lineage>
</organism>
<accession>A0A4U6TU09</accession>
<sequence length="43" mass="4763">MKDYLSLDERICSNSIGASQIPWQAYIKRELAPGVPSLQSISP</sequence>
<proteinExistence type="predicted"/>
<name>A0A4U6TU09_SETVI</name>
<gene>
    <name evidence="1" type="ORF">SEVIR_7G227950v2</name>
</gene>
<dbReference type="EMBL" id="CM016558">
    <property type="protein sequence ID" value="TKW06211.1"/>
    <property type="molecule type" value="Genomic_DNA"/>
</dbReference>